<sequence>MRQLSLALRMLRKTPFVTAVAVLSLALGIGANAAIYSMFDQLLLRALPVPNAHELVSLASPGPKPGSTSCNQQGECSATFSYPMYRDLAEKQSALAGIAASRIFGASLSVDNEPSVGEGAWVSGSYFPTLGVQPALGRLLGPDDDRIPDGHDLMVISHTLWRDRFASRADVVGKSMIVNGRSMEIVGVLPESFTGTTAGSRPLVYIPLAMRWAFSTSGYKGYENRRDYSLYVFGRLKPGGTLAEAQAALNTLYQPILTEIEAPLQDGMSDATLERFKARRIELEPGARGQSRIHAEARTPLLLLFAITGTVLLIACANVANLLLARGAGRATEMGVRLALGASRGTLLRQLMTESLLLSALGGVVSLFVARWTLAGIGSLLPPEAAASMTFAVDWRVMAFAAILAVATGFVFGLYPALQGTRADLISAIRAGAGQIAGAQGSARLRNALVTVQIALSMALLASASLFVKSLSQVSKVDLGITIEDAITFSTSPARVGYDTLRSGVFNRRLEEELKSLPGVTGVTSSMVGLLAGNDWGNDVRVQGFECGPDTDCNAVYSEVGPEFFTTLGVRMVAGRDFTESDIAGATQVAVVNQRFAEKFGLGSDAVGKFMGRAGADGDSLRILIVGLVPNIAYNNVRQDEPLPVFYIPWRQNARTTFMNWYVRSSLPPEQLLPQIPALVKRLDASLPVEDLKTMPQQIRENVFLDRMISILASAFAVLATLLAAVGLYGVMAYSVTQRTREIGVRMALGADADRVQALVLRQVAWMLAIGGAVGLAAAFALGRAAQSLLFEIQPYDPVALGISTALLAVVALGAGYLPARRASRVDPMHALRYD</sequence>
<dbReference type="InterPro" id="IPR017800">
    <property type="entry name" value="ADOP"/>
</dbReference>
<evidence type="ECO:0000256" key="7">
    <source>
        <dbReference type="SAM" id="Phobius"/>
    </source>
</evidence>
<evidence type="ECO:0000256" key="1">
    <source>
        <dbReference type="ARBA" id="ARBA00004651"/>
    </source>
</evidence>
<accession>A0AA49JT71</accession>
<dbReference type="InterPro" id="IPR050250">
    <property type="entry name" value="Macrolide_Exporter_MacB"/>
</dbReference>
<evidence type="ECO:0000256" key="3">
    <source>
        <dbReference type="ARBA" id="ARBA00022692"/>
    </source>
</evidence>
<dbReference type="Pfam" id="PF12704">
    <property type="entry name" value="MacB_PCD"/>
    <property type="match status" value="2"/>
</dbReference>
<dbReference type="EMBL" id="CP130612">
    <property type="protein sequence ID" value="WKW11551.1"/>
    <property type="molecule type" value="Genomic_DNA"/>
</dbReference>
<feature type="domain" description="ABC3 transporter permease C-terminal" evidence="8">
    <location>
        <begin position="715"/>
        <end position="828"/>
    </location>
</feature>
<dbReference type="RefSeq" id="WP_367887250.1">
    <property type="nucleotide sequence ID" value="NZ_CP130612.1"/>
</dbReference>
<dbReference type="PANTHER" id="PTHR30572:SF4">
    <property type="entry name" value="ABC TRANSPORTER PERMEASE YTRF"/>
    <property type="match status" value="1"/>
</dbReference>
<evidence type="ECO:0000313" key="12">
    <source>
        <dbReference type="Proteomes" id="UP001229955"/>
    </source>
</evidence>
<reference evidence="11" key="1">
    <citation type="submission" date="2023-07" db="EMBL/GenBank/DDBJ databases">
        <authorList>
            <person name="Haufschild T."/>
            <person name="Kallscheuer N."/>
            <person name="Hammer J."/>
            <person name="Kohn T."/>
            <person name="Kabuu M."/>
            <person name="Jogler M."/>
            <person name="Wohfarth N."/>
            <person name="Heuer A."/>
            <person name="Rohde M."/>
            <person name="van Teeseling M.C.F."/>
            <person name="Jogler C."/>
        </authorList>
    </citation>
    <scope>NUCLEOTIDE SEQUENCE</scope>
    <source>
        <strain evidence="10">Strain 138</strain>
        <strain evidence="11">Strain 318</strain>
    </source>
</reference>
<evidence type="ECO:0000256" key="4">
    <source>
        <dbReference type="ARBA" id="ARBA00022989"/>
    </source>
</evidence>
<feature type="transmembrane region" description="Helical" evidence="7">
    <location>
        <begin position="798"/>
        <end position="820"/>
    </location>
</feature>
<dbReference type="GO" id="GO:0005886">
    <property type="term" value="C:plasma membrane"/>
    <property type="evidence" value="ECO:0007669"/>
    <property type="project" value="UniProtKB-SubCell"/>
</dbReference>
<comment type="subcellular location">
    <subcellularLocation>
        <location evidence="1">Cell membrane</location>
        <topology evidence="1">Multi-pass membrane protein</topology>
    </subcellularLocation>
</comment>
<evidence type="ECO:0000259" key="9">
    <source>
        <dbReference type="Pfam" id="PF12704"/>
    </source>
</evidence>
<feature type="transmembrane region" description="Helical" evidence="7">
    <location>
        <begin position="708"/>
        <end position="731"/>
    </location>
</feature>
<evidence type="ECO:0000259" key="8">
    <source>
        <dbReference type="Pfam" id="PF02687"/>
    </source>
</evidence>
<evidence type="ECO:0000256" key="2">
    <source>
        <dbReference type="ARBA" id="ARBA00022475"/>
    </source>
</evidence>
<dbReference type="InterPro" id="IPR003838">
    <property type="entry name" value="ABC3_permease_C"/>
</dbReference>
<evidence type="ECO:0000256" key="6">
    <source>
        <dbReference type="ARBA" id="ARBA00038076"/>
    </source>
</evidence>
<dbReference type="Pfam" id="PF02687">
    <property type="entry name" value="FtsX"/>
    <property type="match status" value="2"/>
</dbReference>
<dbReference type="InterPro" id="IPR025857">
    <property type="entry name" value="MacB_PCD"/>
</dbReference>
<feature type="transmembrane region" description="Helical" evidence="7">
    <location>
        <begin position="397"/>
        <end position="418"/>
    </location>
</feature>
<feature type="domain" description="MacB-like periplasmic core" evidence="9">
    <location>
        <begin position="18"/>
        <end position="251"/>
    </location>
</feature>
<feature type="transmembrane region" description="Helical" evidence="7">
    <location>
        <begin position="448"/>
        <end position="468"/>
    </location>
</feature>
<evidence type="ECO:0000313" key="11">
    <source>
        <dbReference type="EMBL" id="WKW14461.1"/>
    </source>
</evidence>
<feature type="domain" description="ABC3 transporter permease C-terminal" evidence="8">
    <location>
        <begin position="307"/>
        <end position="422"/>
    </location>
</feature>
<feature type="transmembrane region" description="Helical" evidence="7">
    <location>
        <begin position="764"/>
        <end position="786"/>
    </location>
</feature>
<evidence type="ECO:0000313" key="10">
    <source>
        <dbReference type="EMBL" id="WKW11551.1"/>
    </source>
</evidence>
<feature type="domain" description="MacB-like periplasmic core" evidence="9">
    <location>
        <begin position="454"/>
        <end position="663"/>
    </location>
</feature>
<comment type="similarity">
    <text evidence="6">Belongs to the ABC-4 integral membrane protein family.</text>
</comment>
<dbReference type="AlphaFoldDB" id="A0AA49JYR2"/>
<name>A0AA49JYR2_9BACT</name>
<dbReference type="EMBL" id="CP130613">
    <property type="protein sequence ID" value="WKW14461.1"/>
    <property type="molecule type" value="Genomic_DNA"/>
</dbReference>
<dbReference type="GO" id="GO:0022857">
    <property type="term" value="F:transmembrane transporter activity"/>
    <property type="evidence" value="ECO:0007669"/>
    <property type="project" value="TreeGrafter"/>
</dbReference>
<evidence type="ECO:0000256" key="5">
    <source>
        <dbReference type="ARBA" id="ARBA00023136"/>
    </source>
</evidence>
<feature type="transmembrane region" description="Helical" evidence="7">
    <location>
        <begin position="356"/>
        <end position="377"/>
    </location>
</feature>
<dbReference type="PANTHER" id="PTHR30572">
    <property type="entry name" value="MEMBRANE COMPONENT OF TRANSPORTER-RELATED"/>
    <property type="match status" value="1"/>
</dbReference>
<accession>A0AA49JYR2</accession>
<keyword evidence="12" id="KW-1185">Reference proteome</keyword>
<dbReference type="KEGG" id="pspc:Strain318_000806"/>
<organism evidence="11 12">
    <name type="scientific">Pseudogemmatithrix spongiicola</name>
    <dbReference type="NCBI Taxonomy" id="3062599"/>
    <lineage>
        <taxon>Bacteria</taxon>
        <taxon>Pseudomonadati</taxon>
        <taxon>Gemmatimonadota</taxon>
        <taxon>Gemmatimonadia</taxon>
        <taxon>Gemmatimonadales</taxon>
        <taxon>Gemmatimonadaceae</taxon>
        <taxon>Pseudogemmatithrix</taxon>
    </lineage>
</organism>
<dbReference type="Proteomes" id="UP001229955">
    <property type="component" value="Chromosome"/>
</dbReference>
<keyword evidence="4 7" id="KW-1133">Transmembrane helix</keyword>
<protein>
    <submittedName>
        <fullName evidence="11">ABC transporter permease</fullName>
    </submittedName>
</protein>
<keyword evidence="5 7" id="KW-0472">Membrane</keyword>
<proteinExistence type="inferred from homology"/>
<dbReference type="NCBIfam" id="TIGR03434">
    <property type="entry name" value="ADOP"/>
    <property type="match status" value="1"/>
</dbReference>
<feature type="transmembrane region" description="Helical" evidence="7">
    <location>
        <begin position="301"/>
        <end position="324"/>
    </location>
</feature>
<keyword evidence="3 7" id="KW-0812">Transmembrane</keyword>
<gene>
    <name evidence="10" type="ORF">Strain138_000806</name>
    <name evidence="11" type="ORF">Strain318_000806</name>
</gene>
<keyword evidence="2" id="KW-1003">Cell membrane</keyword>